<organism evidence="5 6">
    <name type="scientific">Salix dunnii</name>
    <dbReference type="NCBI Taxonomy" id="1413687"/>
    <lineage>
        <taxon>Eukaryota</taxon>
        <taxon>Viridiplantae</taxon>
        <taxon>Streptophyta</taxon>
        <taxon>Embryophyta</taxon>
        <taxon>Tracheophyta</taxon>
        <taxon>Spermatophyta</taxon>
        <taxon>Magnoliopsida</taxon>
        <taxon>eudicotyledons</taxon>
        <taxon>Gunneridae</taxon>
        <taxon>Pentapetalae</taxon>
        <taxon>rosids</taxon>
        <taxon>fabids</taxon>
        <taxon>Malpighiales</taxon>
        <taxon>Salicaceae</taxon>
        <taxon>Saliceae</taxon>
        <taxon>Salix</taxon>
    </lineage>
</organism>
<evidence type="ECO:0000256" key="2">
    <source>
        <dbReference type="PROSITE-ProRule" id="PRU00035"/>
    </source>
</evidence>
<feature type="compositionally biased region" description="Basic residues" evidence="3">
    <location>
        <begin position="1"/>
        <end position="15"/>
    </location>
</feature>
<dbReference type="PANTHER" id="PTHR47809">
    <property type="entry name" value="DNA-BINDING BROMODOMAIN-CONTAINING PROTEIN"/>
    <property type="match status" value="1"/>
</dbReference>
<feature type="compositionally biased region" description="Basic and acidic residues" evidence="3">
    <location>
        <begin position="120"/>
        <end position="130"/>
    </location>
</feature>
<gene>
    <name evidence="5" type="ORF">SADUNF_SadunfUnG0003100</name>
</gene>
<evidence type="ECO:0000259" key="4">
    <source>
        <dbReference type="PROSITE" id="PS50014"/>
    </source>
</evidence>
<dbReference type="PRINTS" id="PR00503">
    <property type="entry name" value="BROMODOMAIN"/>
</dbReference>
<protein>
    <recommendedName>
        <fullName evidence="4">Bromo domain-containing protein</fullName>
    </recommendedName>
</protein>
<keyword evidence="6" id="KW-1185">Reference proteome</keyword>
<reference evidence="5 6" key="1">
    <citation type="submission" date="2020-10" db="EMBL/GenBank/DDBJ databases">
        <title>Plant Genome Project.</title>
        <authorList>
            <person name="Zhang R.-G."/>
        </authorList>
    </citation>
    <scope>NUCLEOTIDE SEQUENCE [LARGE SCALE GENOMIC DNA]</scope>
    <source>
        <strain evidence="5">FAFU-HL-1</strain>
        <tissue evidence="5">Leaf</tissue>
    </source>
</reference>
<dbReference type="Gene3D" id="1.20.920.10">
    <property type="entry name" value="Bromodomain-like"/>
    <property type="match status" value="1"/>
</dbReference>
<feature type="region of interest" description="Disordered" evidence="3">
    <location>
        <begin position="435"/>
        <end position="478"/>
    </location>
</feature>
<feature type="compositionally biased region" description="Acidic residues" evidence="3">
    <location>
        <begin position="509"/>
        <end position="529"/>
    </location>
</feature>
<dbReference type="Pfam" id="PF00439">
    <property type="entry name" value="Bromodomain"/>
    <property type="match status" value="1"/>
</dbReference>
<dbReference type="InterPro" id="IPR001487">
    <property type="entry name" value="Bromodomain"/>
</dbReference>
<proteinExistence type="predicted"/>
<dbReference type="InterPro" id="IPR018359">
    <property type="entry name" value="Bromodomain_CS"/>
</dbReference>
<feature type="compositionally biased region" description="Basic and acidic residues" evidence="3">
    <location>
        <begin position="490"/>
        <end position="499"/>
    </location>
</feature>
<keyword evidence="1 2" id="KW-0103">Bromodomain</keyword>
<feature type="domain" description="Bromo" evidence="4">
    <location>
        <begin position="225"/>
        <end position="298"/>
    </location>
</feature>
<dbReference type="OrthoDB" id="845350at2759"/>
<accession>A0A835J0P4</accession>
<dbReference type="PROSITE" id="PS00633">
    <property type="entry name" value="BROMODOMAIN_1"/>
    <property type="match status" value="1"/>
</dbReference>
<evidence type="ECO:0000313" key="5">
    <source>
        <dbReference type="EMBL" id="KAF9660671.1"/>
    </source>
</evidence>
<dbReference type="EMBL" id="JADGMS010000022">
    <property type="protein sequence ID" value="KAF9660671.1"/>
    <property type="molecule type" value="Genomic_DNA"/>
</dbReference>
<feature type="region of interest" description="Disordered" evidence="3">
    <location>
        <begin position="1"/>
        <end position="141"/>
    </location>
</feature>
<feature type="compositionally biased region" description="Polar residues" evidence="3">
    <location>
        <begin position="460"/>
        <end position="475"/>
    </location>
</feature>
<comment type="caution">
    <text evidence="5">The sequence shown here is derived from an EMBL/GenBank/DDBJ whole genome shotgun (WGS) entry which is preliminary data.</text>
</comment>
<sequence>MKKRKRAKKKGKAAKPKAGAAVSGDAGSADEEQTLINLITLSREDHNDDHDVDDDDDDDDDDENQSEMEVDTPSSTGTDQPLHLASINPDGSIDKAAATSASVGGGKGVGRVKVKIKSSKILESRSDTDRSSPVQNLGLEKQGEGSWNSVVPEIKMYVSRRPGGIKIKSSSSTKVMGGGSSSGDVVVVEDEDEGLPNKELETPSKENRYDKKELDSALLVIKKVMKMDAAEPFNVPVNPDALGIPDYFDIINTPMDFGTICSNLEKGDKYMNSKDVYKDVQYIWDNCFKYNSKGDYILDLMKRVKKNFMKYWTTAGLYTELSKGSDGVKMVQLIIVIDLDKHFFSLFSIPELVYSSKCISKCSHVHSRDALAIAKPFAGLNCAEGVHGEEEVAASSHVHIKSVPPKKSKKRHGRHKLDCLCAICVLKRRRREREENARLTKGQVGDADNELAQESKQEDSSLVGSPCEDSSSNMGESLDPDAYVEVEGKAHEGKVEVIERQQSPVEKREEEEEEEDDDDDDDEDNDDEMEVQKQGKDELPEKSQFVDGSGDQQPQPVISENANIHIHTQKDALVLQEEETMAVQKNKRKEMQEREEKVKVFKKFYIENPLLLNLCGTLFPDNQRSVWSGPHSLVQHQDSGRTSSILAAIETFMK</sequence>
<evidence type="ECO:0000313" key="6">
    <source>
        <dbReference type="Proteomes" id="UP000657918"/>
    </source>
</evidence>
<feature type="region of interest" description="Disordered" evidence="3">
    <location>
        <begin position="490"/>
        <end position="556"/>
    </location>
</feature>
<name>A0A835J0P4_9ROSI</name>
<evidence type="ECO:0000256" key="1">
    <source>
        <dbReference type="ARBA" id="ARBA00023117"/>
    </source>
</evidence>
<feature type="compositionally biased region" description="Acidic residues" evidence="3">
    <location>
        <begin position="50"/>
        <end position="70"/>
    </location>
</feature>
<dbReference type="PROSITE" id="PS50014">
    <property type="entry name" value="BROMODOMAIN_2"/>
    <property type="match status" value="1"/>
</dbReference>
<dbReference type="PANTHER" id="PTHR47809:SF2">
    <property type="entry name" value="DNA-BINDING BROMODOMAIN-CONTAINING PROTEIN"/>
    <property type="match status" value="1"/>
</dbReference>
<dbReference type="Proteomes" id="UP000657918">
    <property type="component" value="Unassembled WGS sequence"/>
</dbReference>
<feature type="compositionally biased region" description="Low complexity" evidence="3">
    <location>
        <begin position="16"/>
        <end position="27"/>
    </location>
</feature>
<dbReference type="CDD" id="cd05494">
    <property type="entry name" value="Bromodomain_1"/>
    <property type="match status" value="1"/>
</dbReference>
<dbReference type="AlphaFoldDB" id="A0A835J0P4"/>
<evidence type="ECO:0000256" key="3">
    <source>
        <dbReference type="SAM" id="MobiDB-lite"/>
    </source>
</evidence>
<feature type="compositionally biased region" description="Basic and acidic residues" evidence="3">
    <location>
        <begin position="530"/>
        <end position="541"/>
    </location>
</feature>
<dbReference type="InterPro" id="IPR036427">
    <property type="entry name" value="Bromodomain-like_sf"/>
</dbReference>
<dbReference type="SUPFAM" id="SSF47370">
    <property type="entry name" value="Bromodomain"/>
    <property type="match status" value="1"/>
</dbReference>
<dbReference type="SMART" id="SM00297">
    <property type="entry name" value="BROMO"/>
    <property type="match status" value="1"/>
</dbReference>